<evidence type="ECO:0000313" key="2">
    <source>
        <dbReference type="Proteomes" id="UP000281261"/>
    </source>
</evidence>
<evidence type="ECO:0008006" key="3">
    <source>
        <dbReference type="Google" id="ProtNLM"/>
    </source>
</evidence>
<dbReference type="Gene3D" id="2.10.260.10">
    <property type="match status" value="1"/>
</dbReference>
<sequence>MKFTRKLNKLGKYSYTVVVPKAIIDTLGWHEHQKVSISLESGRKIEIKDWSPTQRVSRPRGKK</sequence>
<reference evidence="1 2" key="1">
    <citation type="submission" date="2018-06" db="EMBL/GenBank/DDBJ databases">
        <title>Extensive metabolic versatility and redundancy in microbially diverse, dynamic hydrothermal sediments.</title>
        <authorList>
            <person name="Dombrowski N."/>
            <person name="Teske A."/>
            <person name="Baker B.J."/>
        </authorList>
    </citation>
    <scope>NUCLEOTIDE SEQUENCE [LARGE SCALE GENOMIC DNA]</scope>
    <source>
        <strain evidence="1">B79_G16</strain>
    </source>
</reference>
<organism evidence="1 2">
    <name type="scientific">candidate division Kazan bacterium</name>
    <dbReference type="NCBI Taxonomy" id="2202143"/>
    <lineage>
        <taxon>Bacteria</taxon>
        <taxon>Bacteria division Kazan-3B-28</taxon>
    </lineage>
</organism>
<dbReference type="Proteomes" id="UP000281261">
    <property type="component" value="Unassembled WGS sequence"/>
</dbReference>
<comment type="caution">
    <text evidence="1">The sequence shown here is derived from an EMBL/GenBank/DDBJ whole genome shotgun (WGS) entry which is preliminary data.</text>
</comment>
<name>A0A420ZDN4_UNCK3</name>
<evidence type="ECO:0000313" key="1">
    <source>
        <dbReference type="EMBL" id="RLC37671.1"/>
    </source>
</evidence>
<proteinExistence type="predicted"/>
<dbReference type="EMBL" id="QMNG01000002">
    <property type="protein sequence ID" value="RLC37671.1"/>
    <property type="molecule type" value="Genomic_DNA"/>
</dbReference>
<protein>
    <recommendedName>
        <fullName evidence="3">SpoVT-AbrB domain-containing protein</fullName>
    </recommendedName>
</protein>
<accession>A0A420ZDN4</accession>
<dbReference type="AlphaFoldDB" id="A0A420ZDN4"/>
<gene>
    <name evidence="1" type="ORF">DRH29_01070</name>
</gene>